<evidence type="ECO:0000313" key="3">
    <source>
        <dbReference type="Proteomes" id="UP000309174"/>
    </source>
</evidence>
<feature type="signal peptide" evidence="1">
    <location>
        <begin position="1"/>
        <end position="27"/>
    </location>
</feature>
<sequence length="262" mass="28350">MTLRRIPPLLAALLLVGSLALTGTASAAPAAPGPGRAEITCDASTGKISTRLTGTWVPGFAYQAEFRLLTSSFVRTDGSLGWVPQFPAVTGTGTGASDGTLNIEGYTRDWNASDYLFYTETVRVIVRNSAGAQVTERDATCDRDVRTTYTLTCDPATHTVSATVTGTRYRPNSGVRVEYNRITTYQTTPDSIRWTSWPSTQRPDISHSAPTDGDGRWSDLGYSNTFKSEPYYYEQTVEVTVKLSDGTIVGRGSDHCVYADGT</sequence>
<dbReference type="RefSeq" id="WP_138647112.1">
    <property type="nucleotide sequence ID" value="NZ_VCKW01000118.1"/>
</dbReference>
<dbReference type="OrthoDB" id="3461386at2"/>
<protein>
    <submittedName>
        <fullName evidence="2">Uncharacterized protein</fullName>
    </submittedName>
</protein>
<dbReference type="AlphaFoldDB" id="A0A5C4J829"/>
<gene>
    <name evidence="2" type="ORF">ETD83_22420</name>
</gene>
<dbReference type="Proteomes" id="UP000309174">
    <property type="component" value="Unassembled WGS sequence"/>
</dbReference>
<evidence type="ECO:0000256" key="1">
    <source>
        <dbReference type="SAM" id="SignalP"/>
    </source>
</evidence>
<keyword evidence="3" id="KW-1185">Reference proteome</keyword>
<comment type="caution">
    <text evidence="2">The sequence shown here is derived from an EMBL/GenBank/DDBJ whole genome shotgun (WGS) entry which is preliminary data.</text>
</comment>
<accession>A0A5C4J829</accession>
<dbReference type="EMBL" id="VCKW01000118">
    <property type="protein sequence ID" value="TMQ95329.1"/>
    <property type="molecule type" value="Genomic_DNA"/>
</dbReference>
<keyword evidence="1" id="KW-0732">Signal</keyword>
<organism evidence="2 3">
    <name type="scientific">Actinomadura soli</name>
    <dbReference type="NCBI Taxonomy" id="2508997"/>
    <lineage>
        <taxon>Bacteria</taxon>
        <taxon>Bacillati</taxon>
        <taxon>Actinomycetota</taxon>
        <taxon>Actinomycetes</taxon>
        <taxon>Streptosporangiales</taxon>
        <taxon>Thermomonosporaceae</taxon>
        <taxon>Actinomadura</taxon>
    </lineage>
</organism>
<reference evidence="2 3" key="1">
    <citation type="submission" date="2019-05" db="EMBL/GenBank/DDBJ databases">
        <title>Draft genome sequence of Actinomadura sp. 14C53.</title>
        <authorList>
            <person name="Saricaoglu S."/>
            <person name="Isik K."/>
        </authorList>
    </citation>
    <scope>NUCLEOTIDE SEQUENCE [LARGE SCALE GENOMIC DNA]</scope>
    <source>
        <strain evidence="2 3">14C53</strain>
    </source>
</reference>
<feature type="chain" id="PRO_5022829795" evidence="1">
    <location>
        <begin position="28"/>
        <end position="262"/>
    </location>
</feature>
<evidence type="ECO:0000313" key="2">
    <source>
        <dbReference type="EMBL" id="TMQ95329.1"/>
    </source>
</evidence>
<name>A0A5C4J829_9ACTN</name>
<proteinExistence type="predicted"/>